<gene>
    <name evidence="6" type="ORF">SAMN04490357_7342</name>
</gene>
<evidence type="ECO:0000313" key="6">
    <source>
        <dbReference type="EMBL" id="SEE22570.1"/>
    </source>
</evidence>
<feature type="domain" description="Metallo-beta-lactamase" evidence="5">
    <location>
        <begin position="64"/>
        <end position="275"/>
    </location>
</feature>
<dbReference type="GeneID" id="95516332"/>
<evidence type="ECO:0000313" key="7">
    <source>
        <dbReference type="Proteomes" id="UP000182375"/>
    </source>
</evidence>
<dbReference type="InterPro" id="IPR051013">
    <property type="entry name" value="MBL_superfamily_lactonases"/>
</dbReference>
<protein>
    <submittedName>
        <fullName evidence="6">Glyoxylase, beta-lactamase superfamily II</fullName>
    </submittedName>
</protein>
<keyword evidence="3" id="KW-0378">Hydrolase</keyword>
<dbReference type="InterPro" id="IPR001279">
    <property type="entry name" value="Metallo-B-lactamas"/>
</dbReference>
<dbReference type="PANTHER" id="PTHR42978">
    <property type="entry name" value="QUORUM-QUENCHING LACTONASE YTNP-RELATED-RELATED"/>
    <property type="match status" value="1"/>
</dbReference>
<dbReference type="Pfam" id="PF00753">
    <property type="entry name" value="Lactamase_B"/>
    <property type="match status" value="1"/>
</dbReference>
<accession>A0A1H5H3S0</accession>
<reference evidence="6 7" key="1">
    <citation type="submission" date="2016-10" db="EMBL/GenBank/DDBJ databases">
        <authorList>
            <person name="de Groot N.N."/>
        </authorList>
    </citation>
    <scope>NUCLEOTIDE SEQUENCE [LARGE SCALE GENOMIC DNA]</scope>
    <source>
        <strain evidence="6 7">DSM 40306</strain>
    </source>
</reference>
<evidence type="ECO:0000256" key="4">
    <source>
        <dbReference type="ARBA" id="ARBA00022833"/>
    </source>
</evidence>
<dbReference type="RefSeq" id="WP_074995700.1">
    <property type="nucleotide sequence ID" value="NZ_FNTD01000004.1"/>
</dbReference>
<dbReference type="STRING" id="67331.SAMN04490357_7342"/>
<dbReference type="Proteomes" id="UP000182375">
    <property type="component" value="Unassembled WGS sequence"/>
</dbReference>
<dbReference type="GO" id="GO:0016787">
    <property type="term" value="F:hydrolase activity"/>
    <property type="evidence" value="ECO:0007669"/>
    <property type="project" value="UniProtKB-KW"/>
</dbReference>
<dbReference type="Gene3D" id="3.60.15.10">
    <property type="entry name" value="Ribonuclease Z/Hydroxyacylglutathione hydrolase-like"/>
    <property type="match status" value="1"/>
</dbReference>
<evidence type="ECO:0000256" key="1">
    <source>
        <dbReference type="ARBA" id="ARBA00007749"/>
    </source>
</evidence>
<dbReference type="CDD" id="cd16277">
    <property type="entry name" value="metallo-hydrolase-like_MBL-fold"/>
    <property type="match status" value="1"/>
</dbReference>
<evidence type="ECO:0000259" key="5">
    <source>
        <dbReference type="SMART" id="SM00849"/>
    </source>
</evidence>
<dbReference type="SMART" id="SM00849">
    <property type="entry name" value="Lactamase_B"/>
    <property type="match status" value="1"/>
</dbReference>
<keyword evidence="2" id="KW-0479">Metal-binding</keyword>
<name>A0A1H5H3S0_9ACTN</name>
<evidence type="ECO:0000256" key="2">
    <source>
        <dbReference type="ARBA" id="ARBA00022723"/>
    </source>
</evidence>
<dbReference type="InterPro" id="IPR036866">
    <property type="entry name" value="RibonucZ/Hydroxyglut_hydro"/>
</dbReference>
<comment type="similarity">
    <text evidence="1">Belongs to the metallo-beta-lactamase superfamily.</text>
</comment>
<dbReference type="EMBL" id="FNTD01000004">
    <property type="protein sequence ID" value="SEE22570.1"/>
    <property type="molecule type" value="Genomic_DNA"/>
</dbReference>
<proteinExistence type="inferred from homology"/>
<sequence>MNASPSAGAPGWSVGGIRVHRIDETVLPPATGEWLLPDATPALVTAQDWLRPDFADAEGVLRLDSHSFAFVLGGLRIVVDTGIGNGKERANPAWHNLRTGYLQRLSDAGFPPDEVDLVILTHLHADHVGWNTREVNGEWVPTFPNARYLVSRTEREFWAGHDMEEARRQMFRDSVVPVEESGQLDLVDIPAEGAGITSGLRLLPTPGHTPGHVAVELTDGGHRAVITGDCIHHPLQFAHPAVGACVDIDPDRSERSRRALLGSLAGTDTLLLGTHFPPPTAGHVVPHEGAYRLAPVPADRH</sequence>
<dbReference type="AlphaFoldDB" id="A0A1H5H3S0"/>
<dbReference type="SUPFAM" id="SSF56281">
    <property type="entry name" value="Metallo-hydrolase/oxidoreductase"/>
    <property type="match status" value="1"/>
</dbReference>
<keyword evidence="4" id="KW-0862">Zinc</keyword>
<dbReference type="PANTHER" id="PTHR42978:SF6">
    <property type="entry name" value="QUORUM-QUENCHING LACTONASE YTNP-RELATED"/>
    <property type="match status" value="1"/>
</dbReference>
<dbReference type="GO" id="GO:0046872">
    <property type="term" value="F:metal ion binding"/>
    <property type="evidence" value="ECO:0007669"/>
    <property type="project" value="UniProtKB-KW"/>
</dbReference>
<evidence type="ECO:0000256" key="3">
    <source>
        <dbReference type="ARBA" id="ARBA00022801"/>
    </source>
</evidence>
<organism evidence="6 7">
    <name type="scientific">Streptomyces misionensis</name>
    <dbReference type="NCBI Taxonomy" id="67331"/>
    <lineage>
        <taxon>Bacteria</taxon>
        <taxon>Bacillati</taxon>
        <taxon>Actinomycetota</taxon>
        <taxon>Actinomycetes</taxon>
        <taxon>Kitasatosporales</taxon>
        <taxon>Streptomycetaceae</taxon>
        <taxon>Streptomyces</taxon>
    </lineage>
</organism>